<feature type="non-terminal residue" evidence="1">
    <location>
        <position position="224"/>
    </location>
</feature>
<proteinExistence type="predicted"/>
<name>A0ABQ7NWK8_BRACM</name>
<protein>
    <submittedName>
        <fullName evidence="1">Uncharacterized protein</fullName>
    </submittedName>
</protein>
<evidence type="ECO:0000313" key="1">
    <source>
        <dbReference type="EMBL" id="KAG5415248.1"/>
    </source>
</evidence>
<dbReference type="Proteomes" id="UP000823674">
    <property type="component" value="Chromosome A01"/>
</dbReference>
<dbReference type="EMBL" id="JADBGQ010000001">
    <property type="protein sequence ID" value="KAG5415248.1"/>
    <property type="molecule type" value="Genomic_DNA"/>
</dbReference>
<evidence type="ECO:0000313" key="2">
    <source>
        <dbReference type="Proteomes" id="UP000823674"/>
    </source>
</evidence>
<accession>A0ABQ7NWK8</accession>
<feature type="non-terminal residue" evidence="1">
    <location>
        <position position="1"/>
    </location>
</feature>
<gene>
    <name evidence="1" type="primary">A01p029900.1_BraROA</name>
    <name evidence="1" type="ORF">IGI04_002815</name>
</gene>
<reference evidence="1 2" key="1">
    <citation type="submission" date="2021-03" db="EMBL/GenBank/DDBJ databases">
        <authorList>
            <person name="King G.J."/>
            <person name="Bancroft I."/>
            <person name="Baten A."/>
            <person name="Bloomfield J."/>
            <person name="Borpatragohain P."/>
            <person name="He Z."/>
            <person name="Irish N."/>
            <person name="Irwin J."/>
            <person name="Liu K."/>
            <person name="Mauleon R.P."/>
            <person name="Moore J."/>
            <person name="Morris R."/>
            <person name="Ostergaard L."/>
            <person name="Wang B."/>
            <person name="Wells R."/>
        </authorList>
    </citation>
    <scope>NUCLEOTIDE SEQUENCE [LARGE SCALE GENOMIC DNA]</scope>
    <source>
        <strain evidence="1">R-o-18</strain>
        <tissue evidence="1">Leaf</tissue>
    </source>
</reference>
<organism evidence="1 2">
    <name type="scientific">Brassica rapa subsp. trilocularis</name>
    <dbReference type="NCBI Taxonomy" id="1813537"/>
    <lineage>
        <taxon>Eukaryota</taxon>
        <taxon>Viridiplantae</taxon>
        <taxon>Streptophyta</taxon>
        <taxon>Embryophyta</taxon>
        <taxon>Tracheophyta</taxon>
        <taxon>Spermatophyta</taxon>
        <taxon>Magnoliopsida</taxon>
        <taxon>eudicotyledons</taxon>
        <taxon>Gunneridae</taxon>
        <taxon>Pentapetalae</taxon>
        <taxon>rosids</taxon>
        <taxon>malvids</taxon>
        <taxon>Brassicales</taxon>
        <taxon>Brassicaceae</taxon>
        <taxon>Brassiceae</taxon>
        <taxon>Brassica</taxon>
    </lineage>
</organism>
<sequence>HSKAIHNNEEIGIHRIDEKKWKQGVPITSDLLSKTLSSLSNPLDPKCRVSDVSTSVDGTCVHRSILIFICRGISWYRSSALDAHRSIVLPLVDPTWSARVKRPLSSKMLQISLSLIFSLEPKSASIAGSVIKIGHASMNQKLMSSLRKRALKIAASKSRFELFYWSLYESSLNGFSHQVLFRLILSVTFQTCLKNPIPCIPSPKTSGYVRFSVGNQLWLLHTVK</sequence>
<comment type="caution">
    <text evidence="1">The sequence shown here is derived from an EMBL/GenBank/DDBJ whole genome shotgun (WGS) entry which is preliminary data.</text>
</comment>
<keyword evidence="2" id="KW-1185">Reference proteome</keyword>